<dbReference type="SFLD" id="SFLDS00019">
    <property type="entry name" value="Glutathione_Transferase_(cytos"/>
    <property type="match status" value="1"/>
</dbReference>
<dbReference type="EMBL" id="SEYY01011277">
    <property type="protein sequence ID" value="KAB7501228.1"/>
    <property type="molecule type" value="Genomic_DNA"/>
</dbReference>
<evidence type="ECO:0000313" key="5">
    <source>
        <dbReference type="EMBL" id="KAB7501228.1"/>
    </source>
</evidence>
<dbReference type="GO" id="GO:0004364">
    <property type="term" value="F:glutathione transferase activity"/>
    <property type="evidence" value="ECO:0007669"/>
    <property type="project" value="InterPro"/>
</dbReference>
<dbReference type="Pfam" id="PF13410">
    <property type="entry name" value="GST_C_2"/>
    <property type="match status" value="1"/>
</dbReference>
<comment type="similarity">
    <text evidence="1">Belongs to the GST superfamily. Omega family.</text>
</comment>
<dbReference type="PRINTS" id="PR01625">
    <property type="entry name" value="GSTRNSFRASEO"/>
</dbReference>
<keyword evidence="6" id="KW-1185">Reference proteome</keyword>
<dbReference type="PANTHER" id="PTHR43968:SF6">
    <property type="entry name" value="GLUTATHIONE S-TRANSFERASE OMEGA"/>
    <property type="match status" value="1"/>
</dbReference>
<dbReference type="Pfam" id="PF13417">
    <property type="entry name" value="GST_N_3"/>
    <property type="match status" value="1"/>
</dbReference>
<dbReference type="InterPro" id="IPR005442">
    <property type="entry name" value="GST_omega"/>
</dbReference>
<dbReference type="GO" id="GO:0045174">
    <property type="term" value="F:glutathione dehydrogenase (ascorbate) activity"/>
    <property type="evidence" value="ECO:0007669"/>
    <property type="project" value="TreeGrafter"/>
</dbReference>
<feature type="domain" description="GST C-terminal" evidence="4">
    <location>
        <begin position="150"/>
        <end position="277"/>
    </location>
</feature>
<dbReference type="InterPro" id="IPR004045">
    <property type="entry name" value="Glutathione_S-Trfase_N"/>
</dbReference>
<dbReference type="InterPro" id="IPR036282">
    <property type="entry name" value="Glutathione-S-Trfase_C_sf"/>
</dbReference>
<dbReference type="GO" id="GO:0005737">
    <property type="term" value="C:cytoplasm"/>
    <property type="evidence" value="ECO:0007669"/>
    <property type="project" value="InterPro"/>
</dbReference>
<proteinExistence type="inferred from homology"/>
<dbReference type="PANTHER" id="PTHR43968">
    <property type="match status" value="1"/>
</dbReference>
<name>A0A5N5T5H5_9CRUS</name>
<comment type="caution">
    <text evidence="5">The sequence shown here is derived from an EMBL/GenBank/DDBJ whole genome shotgun (WGS) entry which is preliminary data.</text>
</comment>
<reference evidence="5 6" key="1">
    <citation type="journal article" date="2019" name="PLoS Biol.">
        <title>Sex chromosomes control vertical transmission of feminizing Wolbachia symbionts in an isopod.</title>
        <authorList>
            <person name="Becking T."/>
            <person name="Chebbi M.A."/>
            <person name="Giraud I."/>
            <person name="Moumen B."/>
            <person name="Laverre T."/>
            <person name="Caubet Y."/>
            <person name="Peccoud J."/>
            <person name="Gilbert C."/>
            <person name="Cordaux R."/>
        </authorList>
    </citation>
    <scope>NUCLEOTIDE SEQUENCE [LARGE SCALE GENOMIC DNA]</scope>
    <source>
        <strain evidence="5">ANa2</strain>
        <tissue evidence="5">Whole body excluding digestive tract and cuticle</tissue>
    </source>
</reference>
<organism evidence="5 6">
    <name type="scientific">Armadillidium nasatum</name>
    <dbReference type="NCBI Taxonomy" id="96803"/>
    <lineage>
        <taxon>Eukaryota</taxon>
        <taxon>Metazoa</taxon>
        <taxon>Ecdysozoa</taxon>
        <taxon>Arthropoda</taxon>
        <taxon>Crustacea</taxon>
        <taxon>Multicrustacea</taxon>
        <taxon>Malacostraca</taxon>
        <taxon>Eumalacostraca</taxon>
        <taxon>Peracarida</taxon>
        <taxon>Isopoda</taxon>
        <taxon>Oniscidea</taxon>
        <taxon>Crinocheta</taxon>
        <taxon>Armadillidiidae</taxon>
        <taxon>Armadillidium</taxon>
    </lineage>
</organism>
<feature type="domain" description="GST N-terminal" evidence="3">
    <location>
        <begin position="94"/>
        <end position="145"/>
    </location>
</feature>
<evidence type="ECO:0000259" key="4">
    <source>
        <dbReference type="PROSITE" id="PS50405"/>
    </source>
</evidence>
<dbReference type="InterPro" id="IPR036249">
    <property type="entry name" value="Thioredoxin-like_sf"/>
</dbReference>
<dbReference type="AlphaFoldDB" id="A0A5N5T5H5"/>
<sequence>MKVEKNSKHFGGDRRIIPKEPLFRSKNCYPDSPFQIEEPQEPIFRSKNCYPDPFFRSENITSGAPFQIKELLPRPPFQIEEYYPRSPFSDQRMHETVNINLQDKPEWFLKINPLGKVPTLQLNDKIMFESMITCDYLDETYPDHPLYPSDEWAKGWDKCLIEVFNAKVTSNYYKIFKSQDSAAIEEITESVNQGLQIFEDELAKRGTTFFWGNRPGMLDYAIFPWLERYPSARILFPDFVVFPKEKFPKLAKYYENMLQDDAVKAVIISPEDHAKFFKSFLGGRANYDIGRD</sequence>
<dbReference type="SUPFAM" id="SSF47616">
    <property type="entry name" value="GST C-terminal domain-like"/>
    <property type="match status" value="1"/>
</dbReference>
<keyword evidence="2" id="KW-0560">Oxidoreductase</keyword>
<dbReference type="Gene3D" id="3.40.30.10">
    <property type="entry name" value="Glutaredoxin"/>
    <property type="match status" value="1"/>
</dbReference>
<dbReference type="InterPro" id="IPR010987">
    <property type="entry name" value="Glutathione-S-Trfase_C-like"/>
</dbReference>
<dbReference type="Proteomes" id="UP000326759">
    <property type="component" value="Unassembled WGS sequence"/>
</dbReference>
<dbReference type="PROSITE" id="PS50404">
    <property type="entry name" value="GST_NTER"/>
    <property type="match status" value="1"/>
</dbReference>
<dbReference type="Gene3D" id="1.20.1050.10">
    <property type="match status" value="1"/>
</dbReference>
<dbReference type="InterPro" id="IPR050983">
    <property type="entry name" value="GST_Omega/HSP26"/>
</dbReference>
<dbReference type="SUPFAM" id="SSF52833">
    <property type="entry name" value="Thioredoxin-like"/>
    <property type="match status" value="1"/>
</dbReference>
<evidence type="ECO:0000313" key="6">
    <source>
        <dbReference type="Proteomes" id="UP000326759"/>
    </source>
</evidence>
<evidence type="ECO:0000256" key="2">
    <source>
        <dbReference type="ARBA" id="ARBA00023002"/>
    </source>
</evidence>
<dbReference type="PROSITE" id="PS50405">
    <property type="entry name" value="GST_CTER"/>
    <property type="match status" value="1"/>
</dbReference>
<gene>
    <name evidence="5" type="primary">GSTU8</name>
    <name evidence="5" type="ORF">Anas_01836</name>
</gene>
<dbReference type="InterPro" id="IPR040079">
    <property type="entry name" value="Glutathione_S-Trfase"/>
</dbReference>
<keyword evidence="5" id="KW-0808">Transferase</keyword>
<evidence type="ECO:0000256" key="1">
    <source>
        <dbReference type="ARBA" id="ARBA00011067"/>
    </source>
</evidence>
<dbReference type="FunFam" id="1.20.1050.10:FF:000009">
    <property type="entry name" value="Glutathione S-transferase omega-1"/>
    <property type="match status" value="1"/>
</dbReference>
<dbReference type="SFLD" id="SFLDG00358">
    <property type="entry name" value="Main_(cytGST)"/>
    <property type="match status" value="1"/>
</dbReference>
<evidence type="ECO:0000259" key="3">
    <source>
        <dbReference type="PROSITE" id="PS50404"/>
    </source>
</evidence>
<dbReference type="OrthoDB" id="4951845at2759"/>
<dbReference type="GO" id="GO:0006749">
    <property type="term" value="P:glutathione metabolic process"/>
    <property type="evidence" value="ECO:0007669"/>
    <property type="project" value="TreeGrafter"/>
</dbReference>
<protein>
    <submittedName>
        <fullName evidence="5">Glutathione S-transferase U8</fullName>
    </submittedName>
</protein>
<accession>A0A5N5T5H5</accession>